<dbReference type="GO" id="GO:0004622">
    <property type="term" value="F:phosphatidylcholine lysophospholipase activity"/>
    <property type="evidence" value="ECO:0007669"/>
    <property type="project" value="TreeGrafter"/>
</dbReference>
<gene>
    <name evidence="3" type="ORF">V1264_018431</name>
</gene>
<keyword evidence="1" id="KW-0472">Membrane</keyword>
<dbReference type="InterPro" id="IPR029058">
    <property type="entry name" value="AB_hydrolase_fold"/>
</dbReference>
<accession>A0AAN9BE83</accession>
<dbReference type="Gene3D" id="3.40.50.1820">
    <property type="entry name" value="alpha/beta hydrolase"/>
    <property type="match status" value="1"/>
</dbReference>
<dbReference type="GO" id="GO:0005789">
    <property type="term" value="C:endoplasmic reticulum membrane"/>
    <property type="evidence" value="ECO:0007669"/>
    <property type="project" value="TreeGrafter"/>
</dbReference>
<dbReference type="InterPro" id="IPR000073">
    <property type="entry name" value="AB_hydrolase_1"/>
</dbReference>
<dbReference type="GO" id="GO:0052651">
    <property type="term" value="P:monoacylglycerol catabolic process"/>
    <property type="evidence" value="ECO:0007669"/>
    <property type="project" value="TreeGrafter"/>
</dbReference>
<dbReference type="AlphaFoldDB" id="A0AAN9BE83"/>
<comment type="caution">
    <text evidence="3">The sequence shown here is derived from an EMBL/GenBank/DDBJ whole genome shotgun (WGS) entry which is preliminary data.</text>
</comment>
<dbReference type="PANTHER" id="PTHR12277:SF194">
    <property type="entry name" value="FI04476P"/>
    <property type="match status" value="1"/>
</dbReference>
<evidence type="ECO:0000256" key="1">
    <source>
        <dbReference type="SAM" id="Phobius"/>
    </source>
</evidence>
<keyword evidence="4" id="KW-1185">Reference proteome</keyword>
<feature type="transmembrane region" description="Helical" evidence="1">
    <location>
        <begin position="37"/>
        <end position="59"/>
    </location>
</feature>
<organism evidence="3 4">
    <name type="scientific">Littorina saxatilis</name>
    <dbReference type="NCBI Taxonomy" id="31220"/>
    <lineage>
        <taxon>Eukaryota</taxon>
        <taxon>Metazoa</taxon>
        <taxon>Spiralia</taxon>
        <taxon>Lophotrochozoa</taxon>
        <taxon>Mollusca</taxon>
        <taxon>Gastropoda</taxon>
        <taxon>Caenogastropoda</taxon>
        <taxon>Littorinimorpha</taxon>
        <taxon>Littorinoidea</taxon>
        <taxon>Littorinidae</taxon>
        <taxon>Littorina</taxon>
    </lineage>
</organism>
<sequence length="364" mass="41279">MESRSMIVKEKETNVGNIAKSAWQLKLISFRGEVVRWLWHLKVLGFVAFISYIALPIFLMDNSWIVPKLVFSTLVKWPPFVDPSYPTDFGLNSTRNFYFDVEKGIMIGAWHTLPASLSAERDVPWEEYEDLLRSDKPIFLYLHGNSGTRGAYHRIQMYKFLSRLDAHVLTVDYRGFADSTGVPTEEGVVKDAYFAFKWLKEKSGGAPVVVWGHSLGTGISTSLSRKLCDEGDPPLGLILESPFNNIVDAAIQHPFAFPFANIPGFKSFLRDSAMEHNIHFSSDKSITRVTSHIMILHAEDDRIVPYDLGEKLYQVAKSSRSSHTKDVKLVNFDSRYGYGHKNIYKAPELKEIVTEFLAKCSADL</sequence>
<name>A0AAN9BE83_9CAEN</name>
<evidence type="ECO:0000313" key="4">
    <source>
        <dbReference type="Proteomes" id="UP001374579"/>
    </source>
</evidence>
<dbReference type="Proteomes" id="UP001374579">
    <property type="component" value="Unassembled WGS sequence"/>
</dbReference>
<protein>
    <recommendedName>
        <fullName evidence="2">AB hydrolase-1 domain-containing protein</fullName>
    </recommendedName>
</protein>
<evidence type="ECO:0000259" key="2">
    <source>
        <dbReference type="Pfam" id="PF00561"/>
    </source>
</evidence>
<dbReference type="PANTHER" id="PTHR12277">
    <property type="entry name" value="ALPHA/BETA HYDROLASE DOMAIN-CONTAINING PROTEIN"/>
    <property type="match status" value="1"/>
</dbReference>
<keyword evidence="1" id="KW-0812">Transmembrane</keyword>
<reference evidence="3 4" key="1">
    <citation type="submission" date="2024-02" db="EMBL/GenBank/DDBJ databases">
        <title>Chromosome-scale genome assembly of the rough periwinkle Littorina saxatilis.</title>
        <authorList>
            <person name="De Jode A."/>
            <person name="Faria R."/>
            <person name="Formenti G."/>
            <person name="Sims Y."/>
            <person name="Smith T.P."/>
            <person name="Tracey A."/>
            <person name="Wood J.M.D."/>
            <person name="Zagrodzka Z.B."/>
            <person name="Johannesson K."/>
            <person name="Butlin R.K."/>
            <person name="Leder E.H."/>
        </authorList>
    </citation>
    <scope>NUCLEOTIDE SEQUENCE [LARGE SCALE GENOMIC DNA]</scope>
    <source>
        <strain evidence="3">Snail1</strain>
        <tissue evidence="3">Muscle</tissue>
    </source>
</reference>
<dbReference type="GO" id="GO:0006660">
    <property type="term" value="P:phosphatidylserine catabolic process"/>
    <property type="evidence" value="ECO:0007669"/>
    <property type="project" value="TreeGrafter"/>
</dbReference>
<dbReference type="GO" id="GO:0047372">
    <property type="term" value="F:monoacylglycerol lipase activity"/>
    <property type="evidence" value="ECO:0007669"/>
    <property type="project" value="TreeGrafter"/>
</dbReference>
<dbReference type="SUPFAM" id="SSF53474">
    <property type="entry name" value="alpha/beta-Hydrolases"/>
    <property type="match status" value="1"/>
</dbReference>
<proteinExistence type="predicted"/>
<dbReference type="EMBL" id="JBAMIC010000008">
    <property type="protein sequence ID" value="KAK7103558.1"/>
    <property type="molecule type" value="Genomic_DNA"/>
</dbReference>
<dbReference type="Pfam" id="PF00561">
    <property type="entry name" value="Abhydrolase_1"/>
    <property type="match status" value="1"/>
</dbReference>
<keyword evidence="1" id="KW-1133">Transmembrane helix</keyword>
<evidence type="ECO:0000313" key="3">
    <source>
        <dbReference type="EMBL" id="KAK7103558.1"/>
    </source>
</evidence>
<feature type="domain" description="AB hydrolase-1" evidence="2">
    <location>
        <begin position="137"/>
        <end position="227"/>
    </location>
</feature>